<dbReference type="Pfam" id="PF03061">
    <property type="entry name" value="4HBT"/>
    <property type="match status" value="1"/>
</dbReference>
<dbReference type="InterPro" id="IPR052061">
    <property type="entry name" value="PTE-AB_protein"/>
</dbReference>
<keyword evidence="3" id="KW-1185">Reference proteome</keyword>
<evidence type="ECO:0000313" key="2">
    <source>
        <dbReference type="EMBL" id="PSS20054.1"/>
    </source>
</evidence>
<dbReference type="PANTHER" id="PTHR47260">
    <property type="entry name" value="UPF0644 PROTEIN PB2B4.06"/>
    <property type="match status" value="1"/>
</dbReference>
<dbReference type="RefSeq" id="XP_024721324.1">
    <property type="nucleotide sequence ID" value="XM_024866555.1"/>
</dbReference>
<evidence type="ECO:0000259" key="1">
    <source>
        <dbReference type="Pfam" id="PF03061"/>
    </source>
</evidence>
<gene>
    <name evidence="2" type="ORF">M430DRAFT_34453</name>
</gene>
<dbReference type="Gene3D" id="3.10.129.10">
    <property type="entry name" value="Hotdog Thioesterase"/>
    <property type="match status" value="1"/>
</dbReference>
<dbReference type="Proteomes" id="UP000241818">
    <property type="component" value="Unassembled WGS sequence"/>
</dbReference>
<accession>A0A2T3B327</accession>
<reference evidence="2 3" key="1">
    <citation type="journal article" date="2018" name="New Phytol.">
        <title>Comparative genomics and transcriptomics depict ericoid mycorrhizal fungi as versatile saprotrophs and plant mutualists.</title>
        <authorList>
            <person name="Martino E."/>
            <person name="Morin E."/>
            <person name="Grelet G.A."/>
            <person name="Kuo A."/>
            <person name="Kohler A."/>
            <person name="Daghino S."/>
            <person name="Barry K.W."/>
            <person name="Cichocki N."/>
            <person name="Clum A."/>
            <person name="Dockter R.B."/>
            <person name="Hainaut M."/>
            <person name="Kuo R.C."/>
            <person name="LaButti K."/>
            <person name="Lindahl B.D."/>
            <person name="Lindquist E.A."/>
            <person name="Lipzen A."/>
            <person name="Khouja H.R."/>
            <person name="Magnuson J."/>
            <person name="Murat C."/>
            <person name="Ohm R.A."/>
            <person name="Singer S.W."/>
            <person name="Spatafora J.W."/>
            <person name="Wang M."/>
            <person name="Veneault-Fourrey C."/>
            <person name="Henrissat B."/>
            <person name="Grigoriev I.V."/>
            <person name="Martin F.M."/>
            <person name="Perotto S."/>
        </authorList>
    </citation>
    <scope>NUCLEOTIDE SEQUENCE [LARGE SCALE GENOMIC DNA]</scope>
    <source>
        <strain evidence="2 3">ATCC 22711</strain>
    </source>
</reference>
<feature type="domain" description="Thioesterase" evidence="1">
    <location>
        <begin position="107"/>
        <end position="180"/>
    </location>
</feature>
<dbReference type="PANTHER" id="PTHR47260:SF3">
    <property type="entry name" value="THIOESTERASE FAMILY PROTEIN (AFU_ORTHOLOGUE AFUA_7G03960)"/>
    <property type="match status" value="1"/>
</dbReference>
<dbReference type="EMBL" id="KZ679010">
    <property type="protein sequence ID" value="PSS20054.1"/>
    <property type="molecule type" value="Genomic_DNA"/>
</dbReference>
<dbReference type="InterPro" id="IPR029069">
    <property type="entry name" value="HotDog_dom_sf"/>
</dbReference>
<dbReference type="SUPFAM" id="SSF54637">
    <property type="entry name" value="Thioesterase/thiol ester dehydrase-isomerase"/>
    <property type="match status" value="1"/>
</dbReference>
<name>A0A2T3B327_AMORE</name>
<dbReference type="InterPro" id="IPR006683">
    <property type="entry name" value="Thioestr_dom"/>
</dbReference>
<dbReference type="STRING" id="857342.A0A2T3B327"/>
<dbReference type="GeneID" id="36574636"/>
<dbReference type="AlphaFoldDB" id="A0A2T3B327"/>
<sequence>METAGVPGPPSVPIVPPSEETKAHFCSTPWAWKLFSDPTLRPFSNPSRIPNNSTTSCSFIGKTLATQDTIVAWQSFYKPPDSTSKYGQVLCLALLGSGVNGHVDTSHGGFVAVLFDEGFGLVAGNQRPDDRAVMTVSLKIDYKKPVPTPGVVLCRCWLEKEERRKMWIRGAIEDGDGTVLATAQSLFLVVEGLKPLERL</sequence>
<proteinExistence type="predicted"/>
<protein>
    <recommendedName>
        <fullName evidence="1">Thioesterase domain-containing protein</fullName>
    </recommendedName>
</protein>
<dbReference type="InParanoid" id="A0A2T3B327"/>
<dbReference type="CDD" id="cd03443">
    <property type="entry name" value="PaaI_thioesterase"/>
    <property type="match status" value="1"/>
</dbReference>
<evidence type="ECO:0000313" key="3">
    <source>
        <dbReference type="Proteomes" id="UP000241818"/>
    </source>
</evidence>
<dbReference type="OrthoDB" id="506431at2759"/>
<organism evidence="2 3">
    <name type="scientific">Amorphotheca resinae ATCC 22711</name>
    <dbReference type="NCBI Taxonomy" id="857342"/>
    <lineage>
        <taxon>Eukaryota</taxon>
        <taxon>Fungi</taxon>
        <taxon>Dikarya</taxon>
        <taxon>Ascomycota</taxon>
        <taxon>Pezizomycotina</taxon>
        <taxon>Leotiomycetes</taxon>
        <taxon>Helotiales</taxon>
        <taxon>Amorphothecaceae</taxon>
        <taxon>Amorphotheca</taxon>
    </lineage>
</organism>